<evidence type="ECO:0000313" key="7">
    <source>
        <dbReference type="EMBL" id="PME68943.1"/>
    </source>
</evidence>
<feature type="transmembrane region" description="Helical" evidence="6">
    <location>
        <begin position="162"/>
        <end position="182"/>
    </location>
</feature>
<feature type="transmembrane region" description="Helical" evidence="6">
    <location>
        <begin position="85"/>
        <end position="109"/>
    </location>
</feature>
<evidence type="ECO:0000256" key="6">
    <source>
        <dbReference type="SAM" id="Phobius"/>
    </source>
</evidence>
<dbReference type="AlphaFoldDB" id="A0A2N7C2H5"/>
<reference evidence="8" key="1">
    <citation type="submission" date="2016-07" db="EMBL/GenBank/DDBJ databases">
        <title>Nontailed viruses are major unrecognized killers of bacteria in the ocean.</title>
        <authorList>
            <person name="Kauffman K."/>
            <person name="Hussain F."/>
            <person name="Yang J."/>
            <person name="Arevalo P."/>
            <person name="Brown J."/>
            <person name="Cutler M."/>
            <person name="Kelly L."/>
            <person name="Polz M.F."/>
        </authorList>
    </citation>
    <scope>NUCLEOTIDE SEQUENCE [LARGE SCALE GENOMIC DNA]</scope>
    <source>
        <strain evidence="8">10N.286.55.C1</strain>
    </source>
</reference>
<gene>
    <name evidence="7" type="ORF">BCV30_22755</name>
</gene>
<evidence type="ECO:0000313" key="8">
    <source>
        <dbReference type="Proteomes" id="UP000235778"/>
    </source>
</evidence>
<feature type="transmembrane region" description="Helical" evidence="6">
    <location>
        <begin position="279"/>
        <end position="303"/>
    </location>
</feature>
<feature type="transmembrane region" description="Helical" evidence="6">
    <location>
        <begin position="381"/>
        <end position="402"/>
    </location>
</feature>
<dbReference type="EMBL" id="MCSI01000079">
    <property type="protein sequence ID" value="PME68943.1"/>
    <property type="molecule type" value="Genomic_DNA"/>
</dbReference>
<evidence type="ECO:0000256" key="2">
    <source>
        <dbReference type="ARBA" id="ARBA00022475"/>
    </source>
</evidence>
<dbReference type="Proteomes" id="UP000235778">
    <property type="component" value="Unassembled WGS sequence"/>
</dbReference>
<dbReference type="PIRSF" id="PIRSF006060">
    <property type="entry name" value="AA_transporter"/>
    <property type="match status" value="1"/>
</dbReference>
<feature type="transmembrane region" description="Helical" evidence="6">
    <location>
        <begin position="329"/>
        <end position="351"/>
    </location>
</feature>
<dbReference type="RefSeq" id="WP_102268299.1">
    <property type="nucleotide sequence ID" value="NZ_MCSH01000143.1"/>
</dbReference>
<sequence>MKSIGKVELFTVALGSVIGWGAFMLPGNFFLKNAGVLNTAIGFFIAVIMIAFIEKSYSLMMSKYNDVGGEYTYAKKTFGNGVGFFTGWLLLLAYISIIPLNATAIPMVFEKIFPFYEKGYLLYSIVDFPVYLNDLLLSLFFIVAFTLIQLKGVVFSTKMQNITVFSLLGSVIYLFVFTILNLEPNQWNNFDSNVGEFDFQLIIRIIAFAPWAFIGFDTVAQLTSESKVNPKSASLMAFIAVVFGALIYNAINIITAFGISSENISSSGWATGDAVYNLLGGIALLIIGAAMFGAVLSGLNGFFMSSSRLSIAMLNGSKENVTKEKNKKVIIFIGLVALIVPFFGRNALFWFVDVSSVGASVAYLVTCLAAYKLCVENKMKVITIIGVISSIFFLLFLLTPFFNSNIPMVSVFVLVVWIILGFLLYTRSERLNIQEV</sequence>
<protein>
    <recommendedName>
        <fullName evidence="9">APC family permease</fullName>
    </recommendedName>
</protein>
<feature type="transmembrane region" description="Helical" evidence="6">
    <location>
        <begin position="7"/>
        <end position="29"/>
    </location>
</feature>
<feature type="transmembrane region" description="Helical" evidence="6">
    <location>
        <begin position="202"/>
        <end position="223"/>
    </location>
</feature>
<evidence type="ECO:0000256" key="5">
    <source>
        <dbReference type="ARBA" id="ARBA00023136"/>
    </source>
</evidence>
<dbReference type="GO" id="GO:0022857">
    <property type="term" value="F:transmembrane transporter activity"/>
    <property type="evidence" value="ECO:0007669"/>
    <property type="project" value="InterPro"/>
</dbReference>
<organism evidence="7 8">
    <name type="scientific">Vibrio lentus</name>
    <dbReference type="NCBI Taxonomy" id="136468"/>
    <lineage>
        <taxon>Bacteria</taxon>
        <taxon>Pseudomonadati</taxon>
        <taxon>Pseudomonadota</taxon>
        <taxon>Gammaproteobacteria</taxon>
        <taxon>Vibrionales</taxon>
        <taxon>Vibrionaceae</taxon>
        <taxon>Vibrio</taxon>
    </lineage>
</organism>
<feature type="transmembrane region" description="Helical" evidence="6">
    <location>
        <begin position="408"/>
        <end position="425"/>
    </location>
</feature>
<evidence type="ECO:0000256" key="4">
    <source>
        <dbReference type="ARBA" id="ARBA00022989"/>
    </source>
</evidence>
<evidence type="ECO:0000256" key="3">
    <source>
        <dbReference type="ARBA" id="ARBA00022692"/>
    </source>
</evidence>
<feature type="transmembrane region" description="Helical" evidence="6">
    <location>
        <begin position="235"/>
        <end position="259"/>
    </location>
</feature>
<dbReference type="Pfam" id="PF13520">
    <property type="entry name" value="AA_permease_2"/>
    <property type="match status" value="1"/>
</dbReference>
<name>A0A2N7C2H5_9VIBR</name>
<dbReference type="PANTHER" id="PTHR42770">
    <property type="entry name" value="AMINO ACID TRANSPORTER-RELATED"/>
    <property type="match status" value="1"/>
</dbReference>
<feature type="transmembrane region" description="Helical" evidence="6">
    <location>
        <begin position="35"/>
        <end position="53"/>
    </location>
</feature>
<comment type="caution">
    <text evidence="7">The sequence shown here is derived from an EMBL/GenBank/DDBJ whole genome shotgun (WGS) entry which is preliminary data.</text>
</comment>
<feature type="transmembrane region" description="Helical" evidence="6">
    <location>
        <begin position="129"/>
        <end position="150"/>
    </location>
</feature>
<dbReference type="PANTHER" id="PTHR42770:SF7">
    <property type="entry name" value="MEMBRANE PROTEIN"/>
    <property type="match status" value="1"/>
</dbReference>
<evidence type="ECO:0000256" key="1">
    <source>
        <dbReference type="ARBA" id="ARBA00004651"/>
    </source>
</evidence>
<keyword evidence="2" id="KW-1003">Cell membrane</keyword>
<dbReference type="Gene3D" id="1.20.1740.10">
    <property type="entry name" value="Amino acid/polyamine transporter I"/>
    <property type="match status" value="1"/>
</dbReference>
<dbReference type="InterPro" id="IPR002293">
    <property type="entry name" value="AA/rel_permease1"/>
</dbReference>
<evidence type="ECO:0008006" key="9">
    <source>
        <dbReference type="Google" id="ProtNLM"/>
    </source>
</evidence>
<dbReference type="InterPro" id="IPR050367">
    <property type="entry name" value="APC_superfamily"/>
</dbReference>
<comment type="subcellular location">
    <subcellularLocation>
        <location evidence="1">Cell membrane</location>
        <topology evidence="1">Multi-pass membrane protein</topology>
    </subcellularLocation>
</comment>
<dbReference type="GO" id="GO:0005886">
    <property type="term" value="C:plasma membrane"/>
    <property type="evidence" value="ECO:0007669"/>
    <property type="project" value="UniProtKB-SubCell"/>
</dbReference>
<accession>A0A2N7C2H5</accession>
<keyword evidence="3 6" id="KW-0812">Transmembrane</keyword>
<keyword evidence="5 6" id="KW-0472">Membrane</keyword>
<proteinExistence type="predicted"/>
<keyword evidence="4 6" id="KW-1133">Transmembrane helix</keyword>
<feature type="transmembrane region" description="Helical" evidence="6">
    <location>
        <begin position="357"/>
        <end position="374"/>
    </location>
</feature>